<reference evidence="1" key="1">
    <citation type="journal article" date="2020" name="Nature">
        <title>Giant virus diversity and host interactions through global metagenomics.</title>
        <authorList>
            <person name="Schulz F."/>
            <person name="Roux S."/>
            <person name="Paez-Espino D."/>
            <person name="Jungbluth S."/>
            <person name="Walsh D.A."/>
            <person name="Denef V.J."/>
            <person name="McMahon K.D."/>
            <person name="Konstantinidis K.T."/>
            <person name="Eloe-Fadrosh E.A."/>
            <person name="Kyrpides N.C."/>
            <person name="Woyke T."/>
        </authorList>
    </citation>
    <scope>NUCLEOTIDE SEQUENCE</scope>
    <source>
        <strain evidence="1">GVMAG-M-3300023174-144</strain>
    </source>
</reference>
<evidence type="ECO:0000313" key="1">
    <source>
        <dbReference type="EMBL" id="QHT15186.1"/>
    </source>
</evidence>
<dbReference type="EMBL" id="MN739602">
    <property type="protein sequence ID" value="QHT15186.1"/>
    <property type="molecule type" value="Genomic_DNA"/>
</dbReference>
<organism evidence="1">
    <name type="scientific">viral metagenome</name>
    <dbReference type="NCBI Taxonomy" id="1070528"/>
    <lineage>
        <taxon>unclassified sequences</taxon>
        <taxon>metagenomes</taxon>
        <taxon>organismal metagenomes</taxon>
    </lineage>
</organism>
<accession>A0A6C0DDY8</accession>
<name>A0A6C0DDY8_9ZZZZ</name>
<sequence length="166" mass="20091">MLYNINIFMAQSHSKMTSYEEETFTKDKLVLYINESEKQSKVIDMACYIVYDEDEGEFLITGTRDQENVINNKWGEPYKFYCRKKKHVMDFILSIFDMGNDLTMILYNYDNFYSRYESFDEMGFYDFHEKNNHKREITGYNNVKLTDPSLVNYIKKNLKNLKHVRY</sequence>
<proteinExistence type="predicted"/>
<dbReference type="AlphaFoldDB" id="A0A6C0DDY8"/>
<protein>
    <submittedName>
        <fullName evidence="1">Uncharacterized protein</fullName>
    </submittedName>
</protein>